<sequence>MRNARVTTLCMDFFTFLFSDNRIQDRTHFFSALWEHHGNLLDHAHNMPALISSERDTELHLQTLRGIDRSINNTLRRLSLSDRNQRHDHRTKMRRQRRRRYQH</sequence>
<organism evidence="2 3">
    <name type="scientific">Frankliniella occidentalis</name>
    <name type="common">Western flower thrips</name>
    <name type="synonym">Euthrips occidentalis</name>
    <dbReference type="NCBI Taxonomy" id="133901"/>
    <lineage>
        <taxon>Eukaryota</taxon>
        <taxon>Metazoa</taxon>
        <taxon>Ecdysozoa</taxon>
        <taxon>Arthropoda</taxon>
        <taxon>Hexapoda</taxon>
        <taxon>Insecta</taxon>
        <taxon>Pterygota</taxon>
        <taxon>Neoptera</taxon>
        <taxon>Paraneoptera</taxon>
        <taxon>Thysanoptera</taxon>
        <taxon>Terebrantia</taxon>
        <taxon>Thripoidea</taxon>
        <taxon>Thripidae</taxon>
        <taxon>Frankliniella</taxon>
    </lineage>
</organism>
<reference evidence="3" key="1">
    <citation type="submission" date="2025-08" db="UniProtKB">
        <authorList>
            <consortium name="RefSeq"/>
        </authorList>
    </citation>
    <scope>IDENTIFICATION</scope>
    <source>
        <tissue evidence="3">Whole organism</tissue>
    </source>
</reference>
<dbReference type="KEGG" id="foc:113205085"/>
<dbReference type="Proteomes" id="UP000504606">
    <property type="component" value="Unplaced"/>
</dbReference>
<protein>
    <submittedName>
        <fullName evidence="3">Uncharacterized protein LOC113205085</fullName>
    </submittedName>
</protein>
<feature type="region of interest" description="Disordered" evidence="1">
    <location>
        <begin position="78"/>
        <end position="103"/>
    </location>
</feature>
<dbReference type="GeneID" id="113205085"/>
<evidence type="ECO:0000313" key="2">
    <source>
        <dbReference type="Proteomes" id="UP000504606"/>
    </source>
</evidence>
<keyword evidence="2" id="KW-1185">Reference proteome</keyword>
<name>A0A6J1SCF7_FRAOC</name>
<evidence type="ECO:0000313" key="3">
    <source>
        <dbReference type="RefSeq" id="XP_026276341.1"/>
    </source>
</evidence>
<proteinExistence type="predicted"/>
<evidence type="ECO:0000256" key="1">
    <source>
        <dbReference type="SAM" id="MobiDB-lite"/>
    </source>
</evidence>
<accession>A0A6J1SCF7</accession>
<dbReference type="AlphaFoldDB" id="A0A6J1SCF7"/>
<gene>
    <name evidence="3" type="primary">LOC113205085</name>
</gene>
<feature type="compositionally biased region" description="Basic residues" evidence="1">
    <location>
        <begin position="86"/>
        <end position="103"/>
    </location>
</feature>
<dbReference type="RefSeq" id="XP_026276341.1">
    <property type="nucleotide sequence ID" value="XM_026420556.2"/>
</dbReference>